<feature type="region of interest" description="Disordered" evidence="1">
    <location>
        <begin position="80"/>
        <end position="115"/>
    </location>
</feature>
<evidence type="ECO:0000256" key="1">
    <source>
        <dbReference type="SAM" id="MobiDB-lite"/>
    </source>
</evidence>
<sequence>MRITSVKKKPKMVDEWVETALTDDVMLVELLLRLKHAGTVKSDNHAVNLPELRWGIRQRRSRPSRLGVNVGGVGGYLKKETDSGSARASPMTPLCWSGGSGSGGSTSPSTATADGFEDTSRLASCSTSGSKAVNEFTSSCFRRSKKKKKTFFELKDAEHLHLKERLDLEKKIANVQATYFERNAKNQSLKRIKKVFHFSL</sequence>
<dbReference type="PANTHER" id="PTHR35099:SF2">
    <property type="entry name" value="OS02G0182700 PROTEIN"/>
    <property type="match status" value="1"/>
</dbReference>
<keyword evidence="2" id="KW-1185">Reference proteome</keyword>
<dbReference type="RefSeq" id="XP_010429516.1">
    <property type="nucleotide sequence ID" value="XM_010431214.2"/>
</dbReference>
<proteinExistence type="predicted"/>
<feature type="compositionally biased region" description="Low complexity" evidence="1">
    <location>
        <begin position="105"/>
        <end position="114"/>
    </location>
</feature>
<protein>
    <submittedName>
        <fullName evidence="3">Uncharacterized protein LOC104713987 isoform X1</fullName>
    </submittedName>
</protein>
<dbReference type="Proteomes" id="UP000694864">
    <property type="component" value="Chromosome 9"/>
</dbReference>
<evidence type="ECO:0000313" key="3">
    <source>
        <dbReference type="RefSeq" id="XP_010429516.1"/>
    </source>
</evidence>
<dbReference type="PANTHER" id="PTHR35099">
    <property type="entry name" value="OS02G0182700 PROTEIN"/>
    <property type="match status" value="1"/>
</dbReference>
<name>A0ABM0TPY5_CAMSA</name>
<dbReference type="GeneID" id="104713987"/>
<organism evidence="2 3">
    <name type="scientific">Camelina sativa</name>
    <name type="common">False flax</name>
    <name type="synonym">Myagrum sativum</name>
    <dbReference type="NCBI Taxonomy" id="90675"/>
    <lineage>
        <taxon>Eukaryota</taxon>
        <taxon>Viridiplantae</taxon>
        <taxon>Streptophyta</taxon>
        <taxon>Embryophyta</taxon>
        <taxon>Tracheophyta</taxon>
        <taxon>Spermatophyta</taxon>
        <taxon>Magnoliopsida</taxon>
        <taxon>eudicotyledons</taxon>
        <taxon>Gunneridae</taxon>
        <taxon>Pentapetalae</taxon>
        <taxon>rosids</taxon>
        <taxon>malvids</taxon>
        <taxon>Brassicales</taxon>
        <taxon>Brassicaceae</taxon>
        <taxon>Camelineae</taxon>
        <taxon>Camelina</taxon>
    </lineage>
</organism>
<reference evidence="3" key="2">
    <citation type="submission" date="2025-08" db="UniProtKB">
        <authorList>
            <consortium name="RefSeq"/>
        </authorList>
    </citation>
    <scope>IDENTIFICATION</scope>
    <source>
        <tissue evidence="3">Leaf</tissue>
    </source>
</reference>
<reference evidence="2" key="1">
    <citation type="journal article" date="2014" name="Nat. Commun.">
        <title>The emerging biofuel crop Camelina sativa retains a highly undifferentiated hexaploid genome structure.</title>
        <authorList>
            <person name="Kagale S."/>
            <person name="Koh C."/>
            <person name="Nixon J."/>
            <person name="Bollina V."/>
            <person name="Clarke W.E."/>
            <person name="Tuteja R."/>
            <person name="Spillane C."/>
            <person name="Robinson S.J."/>
            <person name="Links M.G."/>
            <person name="Clarke C."/>
            <person name="Higgins E.E."/>
            <person name="Huebert T."/>
            <person name="Sharpe A.G."/>
            <person name="Parkin I.A."/>
        </authorList>
    </citation>
    <scope>NUCLEOTIDE SEQUENCE [LARGE SCALE GENOMIC DNA]</scope>
    <source>
        <strain evidence="2">cv. DH55</strain>
    </source>
</reference>
<accession>A0ABM0TPY5</accession>
<evidence type="ECO:0000313" key="2">
    <source>
        <dbReference type="Proteomes" id="UP000694864"/>
    </source>
</evidence>
<gene>
    <name evidence="3" type="primary">LOC104713987</name>
</gene>